<dbReference type="GO" id="GO:0000155">
    <property type="term" value="F:phosphorelay sensor kinase activity"/>
    <property type="evidence" value="ECO:0007669"/>
    <property type="project" value="InterPro"/>
</dbReference>
<dbReference type="InterPro" id="IPR036097">
    <property type="entry name" value="HisK_dim/P_sf"/>
</dbReference>
<dbReference type="InterPro" id="IPR036890">
    <property type="entry name" value="HATPase_C_sf"/>
</dbReference>
<dbReference type="InterPro" id="IPR011006">
    <property type="entry name" value="CheY-like_superfamily"/>
</dbReference>
<dbReference type="PROSITE" id="PS50109">
    <property type="entry name" value="HIS_KIN"/>
    <property type="match status" value="1"/>
</dbReference>
<keyword evidence="6" id="KW-1133">Transmembrane helix</keyword>
<evidence type="ECO:0000259" key="7">
    <source>
        <dbReference type="PROSITE" id="PS50109"/>
    </source>
</evidence>
<evidence type="ECO:0000256" key="4">
    <source>
        <dbReference type="ARBA" id="ARBA00023012"/>
    </source>
</evidence>
<dbReference type="AlphaFoldDB" id="A0A2W7U9M8"/>
<organism evidence="9 10">
    <name type="scientific">Flavobacterium aquariorum</name>
    <dbReference type="NCBI Taxonomy" id="2217670"/>
    <lineage>
        <taxon>Bacteria</taxon>
        <taxon>Pseudomonadati</taxon>
        <taxon>Bacteroidota</taxon>
        <taxon>Flavobacteriia</taxon>
        <taxon>Flavobacteriales</taxon>
        <taxon>Flavobacteriaceae</taxon>
        <taxon>Flavobacterium</taxon>
    </lineage>
</organism>
<dbReference type="Pfam" id="PF00072">
    <property type="entry name" value="Response_reg"/>
    <property type="match status" value="1"/>
</dbReference>
<dbReference type="InterPro" id="IPR007892">
    <property type="entry name" value="CHASE4"/>
</dbReference>
<keyword evidence="6" id="KW-0472">Membrane</keyword>
<evidence type="ECO:0000256" key="1">
    <source>
        <dbReference type="ARBA" id="ARBA00000085"/>
    </source>
</evidence>
<dbReference type="CDD" id="cd00082">
    <property type="entry name" value="HisKA"/>
    <property type="match status" value="1"/>
</dbReference>
<feature type="modified residue" description="4-aspartylphosphate" evidence="5">
    <location>
        <position position="631"/>
    </location>
</feature>
<dbReference type="Proteomes" id="UP000249177">
    <property type="component" value="Unassembled WGS sequence"/>
</dbReference>
<evidence type="ECO:0000256" key="2">
    <source>
        <dbReference type="ARBA" id="ARBA00012438"/>
    </source>
</evidence>
<proteinExistence type="predicted"/>
<reference evidence="9 10" key="1">
    <citation type="submission" date="2018-06" db="EMBL/GenBank/DDBJ databases">
        <title>Flavobacterium sp IMCC34762, genome.</title>
        <authorList>
            <person name="Joung Y."/>
            <person name="Cho J."/>
            <person name="Song J."/>
        </authorList>
    </citation>
    <scope>NUCLEOTIDE SEQUENCE [LARGE SCALE GENOMIC DNA]</scope>
    <source>
        <strain evidence="9 10">IMCC34762</strain>
    </source>
</reference>
<keyword evidence="4" id="KW-0902">Two-component regulatory system</keyword>
<comment type="catalytic activity">
    <reaction evidence="1">
        <text>ATP + protein L-histidine = ADP + protein N-phospho-L-histidine.</text>
        <dbReference type="EC" id="2.7.13.3"/>
    </reaction>
</comment>
<name>A0A2W7U9M8_9FLAO</name>
<dbReference type="InterPro" id="IPR001789">
    <property type="entry name" value="Sig_transdc_resp-reg_receiver"/>
</dbReference>
<dbReference type="Gene3D" id="3.40.50.2300">
    <property type="match status" value="1"/>
</dbReference>
<feature type="transmembrane region" description="Helical" evidence="6">
    <location>
        <begin position="249"/>
        <end position="267"/>
    </location>
</feature>
<dbReference type="InterPro" id="IPR003661">
    <property type="entry name" value="HisK_dim/P_dom"/>
</dbReference>
<dbReference type="InterPro" id="IPR003594">
    <property type="entry name" value="HATPase_dom"/>
</dbReference>
<dbReference type="Pfam" id="PF00512">
    <property type="entry name" value="HisKA"/>
    <property type="match status" value="1"/>
</dbReference>
<evidence type="ECO:0000313" key="10">
    <source>
        <dbReference type="Proteomes" id="UP000249177"/>
    </source>
</evidence>
<comment type="caution">
    <text evidence="9">The sequence shown here is derived from an EMBL/GenBank/DDBJ whole genome shotgun (WGS) entry which is preliminary data.</text>
</comment>
<keyword evidence="10" id="KW-1185">Reference proteome</keyword>
<dbReference type="EC" id="2.7.13.3" evidence="2"/>
<evidence type="ECO:0000256" key="3">
    <source>
        <dbReference type="ARBA" id="ARBA00022553"/>
    </source>
</evidence>
<dbReference type="EMBL" id="QKXH01000003">
    <property type="protein sequence ID" value="PZX94079.1"/>
    <property type="molecule type" value="Genomic_DNA"/>
</dbReference>
<dbReference type="SMART" id="SM00388">
    <property type="entry name" value="HisKA"/>
    <property type="match status" value="1"/>
</dbReference>
<evidence type="ECO:0000256" key="6">
    <source>
        <dbReference type="SAM" id="Phobius"/>
    </source>
</evidence>
<evidence type="ECO:0000256" key="5">
    <source>
        <dbReference type="PROSITE-ProRule" id="PRU00169"/>
    </source>
</evidence>
<dbReference type="SMART" id="SM00387">
    <property type="entry name" value="HATPase_c"/>
    <property type="match status" value="1"/>
</dbReference>
<dbReference type="SUPFAM" id="SSF52172">
    <property type="entry name" value="CheY-like"/>
    <property type="match status" value="1"/>
</dbReference>
<sequence length="696" mass="79217">MNLKKIVNTYWRFLILLGMTILFALLFSYVLDFYLNDNVDKVYETTLNNFQKETETIFQQNSKNLTDLISIISNSDELVDAVNTEDTKYFDSRMTKLLEYNRVFVGGYNLDKKLIFYGKKRIRIIDFVPEKKFSELYINKHIRYYVKNDDGIFEVFGTILNASNDPTKEKAPLGYLFLVRILDQGYVDYIGNLTHSKTQLLTDDTNVPEISSKLIRTEINLKDSNSKVIAKLIFDRDFDLNFSLGIKNILIVLLLSIISVVFLGYLLNKWFFDPLKIVTSFLEIGDKNAINKLKKYGGEFRYISKLFQINIRQKEQLILSRNIAEENGELKSAFLANLSHEIRTPMNAIVGFSDLIRGQNISDAERDEYLTIINKSGHDLVSIIEDLIEMSKIDANQVAPKICEVDLDKCFKELQESIAITIPRNKKIELHIIPSKNHLTQLILTDEIKLKQVMLNLIGNAIKFTDFGSVSFGYEIDELEKNIKLTVKDSGKGIPKDDLQYIFDRFRTVDSNSTSKSSGLGLGLAISKAYVKLLGGSVIVDSVVGLGTVFMVTLPFEYAAPRSIVLLEIKNTVSVSVGNEIILIAEDNDVNFILLKKILTARNYTILRAKNGQEAVDMCKENQKINLVFMDIEMPVMDGIKAFENIKNLKPNLSIVAQTAHASIEDEERILSLGFDSYITKPLKKEKIFELLDALL</sequence>
<dbReference type="SUPFAM" id="SSF47384">
    <property type="entry name" value="Homodimeric domain of signal transducing histidine kinase"/>
    <property type="match status" value="1"/>
</dbReference>
<keyword evidence="3 5" id="KW-0597">Phosphoprotein</keyword>
<dbReference type="Pfam" id="PF05228">
    <property type="entry name" value="CHASE4"/>
    <property type="match status" value="1"/>
</dbReference>
<keyword evidence="6" id="KW-0812">Transmembrane</keyword>
<dbReference type="CDD" id="cd17546">
    <property type="entry name" value="REC_hyHK_CKI1_RcsC-like"/>
    <property type="match status" value="1"/>
</dbReference>
<accession>A0A2W7U9M8</accession>
<dbReference type="SMART" id="SM00448">
    <property type="entry name" value="REC"/>
    <property type="match status" value="1"/>
</dbReference>
<dbReference type="CDD" id="cd16922">
    <property type="entry name" value="HATPase_EvgS-ArcB-TorS-like"/>
    <property type="match status" value="1"/>
</dbReference>
<dbReference type="Gene3D" id="3.30.565.10">
    <property type="entry name" value="Histidine kinase-like ATPase, C-terminal domain"/>
    <property type="match status" value="1"/>
</dbReference>
<evidence type="ECO:0000313" key="9">
    <source>
        <dbReference type="EMBL" id="PZX94079.1"/>
    </source>
</evidence>
<dbReference type="RefSeq" id="WP_111409116.1">
    <property type="nucleotide sequence ID" value="NZ_QKXH01000003.1"/>
</dbReference>
<dbReference type="SUPFAM" id="SSF55874">
    <property type="entry name" value="ATPase domain of HSP90 chaperone/DNA topoisomerase II/histidine kinase"/>
    <property type="match status" value="1"/>
</dbReference>
<dbReference type="PRINTS" id="PR00344">
    <property type="entry name" value="BCTRLSENSOR"/>
</dbReference>
<feature type="domain" description="Histidine kinase" evidence="7">
    <location>
        <begin position="337"/>
        <end position="558"/>
    </location>
</feature>
<dbReference type="InterPro" id="IPR004358">
    <property type="entry name" value="Sig_transdc_His_kin-like_C"/>
</dbReference>
<dbReference type="InterPro" id="IPR005467">
    <property type="entry name" value="His_kinase_dom"/>
</dbReference>
<gene>
    <name evidence="9" type="ORF">DOS84_05490</name>
</gene>
<protein>
    <recommendedName>
        <fullName evidence="2">histidine kinase</fullName>
        <ecNumber evidence="2">2.7.13.3</ecNumber>
    </recommendedName>
</protein>
<dbReference type="PANTHER" id="PTHR45339">
    <property type="entry name" value="HYBRID SIGNAL TRANSDUCTION HISTIDINE KINASE J"/>
    <property type="match status" value="1"/>
</dbReference>
<dbReference type="Pfam" id="PF02518">
    <property type="entry name" value="HATPase_c"/>
    <property type="match status" value="1"/>
</dbReference>
<feature type="domain" description="Response regulatory" evidence="8">
    <location>
        <begin position="581"/>
        <end position="696"/>
    </location>
</feature>
<evidence type="ECO:0000259" key="8">
    <source>
        <dbReference type="PROSITE" id="PS50110"/>
    </source>
</evidence>
<feature type="transmembrane region" description="Helical" evidence="6">
    <location>
        <begin position="12"/>
        <end position="31"/>
    </location>
</feature>
<dbReference type="Gene3D" id="1.10.287.130">
    <property type="match status" value="1"/>
</dbReference>
<dbReference type="PANTHER" id="PTHR45339:SF1">
    <property type="entry name" value="HYBRID SIGNAL TRANSDUCTION HISTIDINE KINASE J"/>
    <property type="match status" value="1"/>
</dbReference>
<dbReference type="PROSITE" id="PS50110">
    <property type="entry name" value="RESPONSE_REGULATORY"/>
    <property type="match status" value="1"/>
</dbReference>
<dbReference type="OrthoDB" id="9811889at2"/>